<evidence type="ECO:0000256" key="1">
    <source>
        <dbReference type="SAM" id="Phobius"/>
    </source>
</evidence>
<name>A0A7S1K1W6_9ALVE</name>
<proteinExistence type="predicted"/>
<keyword evidence="1" id="KW-0812">Transmembrane</keyword>
<accession>A0A7S1K1W6</accession>
<dbReference type="EMBL" id="HBGB01027142">
    <property type="protein sequence ID" value="CAD9060762.1"/>
    <property type="molecule type" value="Transcribed_RNA"/>
</dbReference>
<protein>
    <submittedName>
        <fullName evidence="2">Uncharacterized protein</fullName>
    </submittedName>
</protein>
<evidence type="ECO:0000313" key="2">
    <source>
        <dbReference type="EMBL" id="CAD9060762.1"/>
    </source>
</evidence>
<dbReference type="AlphaFoldDB" id="A0A7S1K1W6"/>
<reference evidence="2" key="1">
    <citation type="submission" date="2021-01" db="EMBL/GenBank/DDBJ databases">
        <authorList>
            <person name="Corre E."/>
            <person name="Pelletier E."/>
            <person name="Niang G."/>
            <person name="Scheremetjew M."/>
            <person name="Finn R."/>
            <person name="Kale V."/>
            <person name="Holt S."/>
            <person name="Cochrane G."/>
            <person name="Meng A."/>
            <person name="Brown T."/>
            <person name="Cohen L."/>
        </authorList>
    </citation>
    <scope>NUCLEOTIDE SEQUENCE</scope>
    <source>
        <strain evidence="2">CCMP3346</strain>
    </source>
</reference>
<organism evidence="2">
    <name type="scientific">Vitrella brassicaformis</name>
    <dbReference type="NCBI Taxonomy" id="1169539"/>
    <lineage>
        <taxon>Eukaryota</taxon>
        <taxon>Sar</taxon>
        <taxon>Alveolata</taxon>
        <taxon>Colpodellida</taxon>
        <taxon>Vitrellaceae</taxon>
        <taxon>Vitrella</taxon>
    </lineage>
</organism>
<keyword evidence="1" id="KW-0472">Membrane</keyword>
<gene>
    <name evidence="2" type="ORF">VBRA1451_LOCUS15832</name>
</gene>
<sequence length="106" mass="11985">MSACHASVSCVWWLFRFVVLCCWFGWSGFVFSAALTDLTCHIPRHAHDTGRHTRERESGHIYNALESGAYIVVLSVRGLYVCMYVCVYVSTNATPRHATHVCVLFV</sequence>
<feature type="transmembrane region" description="Helical" evidence="1">
    <location>
        <begin position="12"/>
        <end position="35"/>
    </location>
</feature>
<keyword evidence="1" id="KW-1133">Transmembrane helix</keyword>